<dbReference type="EMBL" id="JAUSWM010000015">
    <property type="protein sequence ID" value="MDQ0485127.1"/>
    <property type="molecule type" value="Genomic_DNA"/>
</dbReference>
<evidence type="ECO:0000313" key="3">
    <source>
        <dbReference type="Proteomes" id="UP001226720"/>
    </source>
</evidence>
<reference evidence="2" key="1">
    <citation type="submission" date="2023-07" db="EMBL/GenBank/DDBJ databases">
        <title>Genomic Encyclopedia of Type Strains, Phase IV (KMG-IV): sequencing the most valuable type-strain genomes for metagenomic binning, comparative biology and taxonomic classification.</title>
        <authorList>
            <person name="Goeker M."/>
        </authorList>
    </citation>
    <scope>NUCLEOTIDE SEQUENCE [LARGE SCALE GENOMIC DNA]</scope>
    <source>
        <strain evidence="2">JSM 076093</strain>
    </source>
</reference>
<dbReference type="RefSeq" id="WP_301553280.1">
    <property type="nucleotide sequence ID" value="NZ_JAQRMZ010000021.1"/>
</dbReference>
<protein>
    <recommendedName>
        <fullName evidence="4">Regulatory protein YycH domain-containing protein</fullName>
    </recommendedName>
</protein>
<keyword evidence="3" id="KW-1185">Reference proteome</keyword>
<keyword evidence="1" id="KW-1133">Transmembrane helix</keyword>
<gene>
    <name evidence="2" type="ORF">QO000_004156</name>
</gene>
<dbReference type="Proteomes" id="UP001226720">
    <property type="component" value="Unassembled WGS sequence"/>
</dbReference>
<keyword evidence="1" id="KW-0812">Transmembrane</keyword>
<evidence type="ECO:0000256" key="1">
    <source>
        <dbReference type="SAM" id="Phobius"/>
    </source>
</evidence>
<comment type="caution">
    <text evidence="2">The sequence shown here is derived from an EMBL/GenBank/DDBJ whole genome shotgun (WGS) entry which is preliminary data.</text>
</comment>
<evidence type="ECO:0000313" key="2">
    <source>
        <dbReference type="EMBL" id="MDQ0485127.1"/>
    </source>
</evidence>
<accession>A0ABU0KAI0</accession>
<dbReference type="GeneID" id="301329164"/>
<evidence type="ECO:0008006" key="4">
    <source>
        <dbReference type="Google" id="ProtNLM"/>
    </source>
</evidence>
<feature type="transmembrane region" description="Helical" evidence="1">
    <location>
        <begin position="7"/>
        <end position="25"/>
    </location>
</feature>
<keyword evidence="1" id="KW-0472">Membrane</keyword>
<proteinExistence type="predicted"/>
<name>A0ABU0KAI0_9BACL</name>
<sequence>MKSKLKWMILFFVSIGVYVAIHYSTNERELDDLIAAKSNEEVISYFEKTTPGLQQVKNSQAYRKVDLQVGSVTIDQIWYSRHNMTVFYHVDISKSDFIVTRNINQVPKVDMLQLQLHSGEKVELKADEAEEGILYEDDYYMKAVFQTVPDTATKLKSRDVSGEVVSVTTNGVTEEVQIPFSYQYEQEKKIVYSINKSKRFEEVKITLHEWMMSPSDGRLLFSIDSPFQELIDLDSSIIFEQGRLSPRLVEKTREDKYNASFLYSDTMPKQVHFESVVFAVDQEIAFNVDPYQYEIFKQIKQQTYKQTRRETIANIYGADVIVDFLLYDENGVTFTIDFQEVKESNLTFDWDYMNQLKVAAINEKGDTRQINAKRDKEGKVTLFIDRGFFERSDQLSVELNNFPLRVATNWTIDLVD</sequence>
<organism evidence="2 3">
    <name type="scientific">Guptibacillus hwajinpoensis</name>
    <dbReference type="NCBI Taxonomy" id="208199"/>
    <lineage>
        <taxon>Bacteria</taxon>
        <taxon>Bacillati</taxon>
        <taxon>Bacillota</taxon>
        <taxon>Bacilli</taxon>
        <taxon>Bacillales</taxon>
        <taxon>Guptibacillaceae</taxon>
        <taxon>Guptibacillus</taxon>
    </lineage>
</organism>